<feature type="domain" description="Aminotransferase class I/classII large" evidence="3">
    <location>
        <begin position="4"/>
        <end position="91"/>
    </location>
</feature>
<evidence type="ECO:0000313" key="4">
    <source>
        <dbReference type="EMBL" id="KKR32793.1"/>
    </source>
</evidence>
<dbReference type="InterPro" id="IPR015422">
    <property type="entry name" value="PyrdxlP-dep_Trfase_small"/>
</dbReference>
<dbReference type="GO" id="GO:0030170">
    <property type="term" value="F:pyridoxal phosphate binding"/>
    <property type="evidence" value="ECO:0007669"/>
    <property type="project" value="InterPro"/>
</dbReference>
<organism evidence="4 5">
    <name type="scientific">Candidatus Gottesmanbacteria bacterium GW2011_GWC2_39_8</name>
    <dbReference type="NCBI Taxonomy" id="1618450"/>
    <lineage>
        <taxon>Bacteria</taxon>
        <taxon>Candidatus Gottesmaniibacteriota</taxon>
    </lineage>
</organism>
<dbReference type="EMBL" id="LBXN01000032">
    <property type="protein sequence ID" value="KKR32793.1"/>
    <property type="molecule type" value="Genomic_DNA"/>
</dbReference>
<evidence type="ECO:0000256" key="2">
    <source>
        <dbReference type="ARBA" id="ARBA00022679"/>
    </source>
</evidence>
<reference evidence="4 5" key="1">
    <citation type="journal article" date="2015" name="Nature">
        <title>rRNA introns, odd ribosomes, and small enigmatic genomes across a large radiation of phyla.</title>
        <authorList>
            <person name="Brown C.T."/>
            <person name="Hug L.A."/>
            <person name="Thomas B.C."/>
            <person name="Sharon I."/>
            <person name="Castelle C.J."/>
            <person name="Singh A."/>
            <person name="Wilkins M.J."/>
            <person name="Williams K.H."/>
            <person name="Banfield J.F."/>
        </authorList>
    </citation>
    <scope>NUCLEOTIDE SEQUENCE [LARGE SCALE GENOMIC DNA]</scope>
</reference>
<dbReference type="Proteomes" id="UP000034539">
    <property type="component" value="Unassembled WGS sequence"/>
</dbReference>
<dbReference type="PANTHER" id="PTHR13693">
    <property type="entry name" value="CLASS II AMINOTRANSFERASE/8-AMINO-7-OXONONANOATE SYNTHASE"/>
    <property type="match status" value="1"/>
</dbReference>
<comment type="caution">
    <text evidence="4">The sequence shown here is derived from an EMBL/GenBank/DDBJ whole genome shotgun (WGS) entry which is preliminary data.</text>
</comment>
<protein>
    <submittedName>
        <fullName evidence="4">8-amino-7-oxononanoate synthase</fullName>
    </submittedName>
</protein>
<dbReference type="GO" id="GO:0016740">
    <property type="term" value="F:transferase activity"/>
    <property type="evidence" value="ECO:0007669"/>
    <property type="project" value="UniProtKB-KW"/>
</dbReference>
<keyword evidence="2" id="KW-0808">Transferase</keyword>
<dbReference type="InterPro" id="IPR050087">
    <property type="entry name" value="AON_synthase_class-II"/>
</dbReference>
<dbReference type="AlphaFoldDB" id="A0A0G0PY27"/>
<dbReference type="Gene3D" id="3.90.1150.10">
    <property type="entry name" value="Aspartate Aminotransferase, domain 1"/>
    <property type="match status" value="1"/>
</dbReference>
<accession>A0A0G0PY27</accession>
<dbReference type="Pfam" id="PF00155">
    <property type="entry name" value="Aminotran_1_2"/>
    <property type="match status" value="1"/>
</dbReference>
<dbReference type="SUPFAM" id="SSF53383">
    <property type="entry name" value="PLP-dependent transferases"/>
    <property type="match status" value="1"/>
</dbReference>
<evidence type="ECO:0000259" key="3">
    <source>
        <dbReference type="Pfam" id="PF00155"/>
    </source>
</evidence>
<gene>
    <name evidence="4" type="ORF">UT63_C0032G0024</name>
</gene>
<feature type="non-terminal residue" evidence="4">
    <location>
        <position position="1"/>
    </location>
</feature>
<dbReference type="InterPro" id="IPR004839">
    <property type="entry name" value="Aminotransferase_I/II_large"/>
</dbReference>
<dbReference type="InterPro" id="IPR015424">
    <property type="entry name" value="PyrdxlP-dep_Trfase"/>
</dbReference>
<proteinExistence type="predicted"/>
<evidence type="ECO:0000313" key="5">
    <source>
        <dbReference type="Proteomes" id="UP000034539"/>
    </source>
</evidence>
<evidence type="ECO:0000256" key="1">
    <source>
        <dbReference type="ARBA" id="ARBA00001933"/>
    </source>
</evidence>
<sequence>LSFKKRLWKNVSFLKTGLDELGYDTMNTKTQIIPVLLKSEKRTLKAMYYLYEKRIFLPGIRPPTVPENKCRLRATVMATHTKRDLEYVLEVFRKMKRVL</sequence>
<comment type="cofactor">
    <cofactor evidence="1">
        <name>pyridoxal 5'-phosphate</name>
        <dbReference type="ChEBI" id="CHEBI:597326"/>
    </cofactor>
</comment>
<name>A0A0G0PY27_9BACT</name>